<dbReference type="AlphaFoldDB" id="A0A7U2FGD1"/>
<organism evidence="1 2">
    <name type="scientific">Phaeosphaeria nodorum (strain SN15 / ATCC MYA-4574 / FGSC 10173)</name>
    <name type="common">Glume blotch fungus</name>
    <name type="synonym">Parastagonospora nodorum</name>
    <dbReference type="NCBI Taxonomy" id="321614"/>
    <lineage>
        <taxon>Eukaryota</taxon>
        <taxon>Fungi</taxon>
        <taxon>Dikarya</taxon>
        <taxon>Ascomycota</taxon>
        <taxon>Pezizomycotina</taxon>
        <taxon>Dothideomycetes</taxon>
        <taxon>Pleosporomycetidae</taxon>
        <taxon>Pleosporales</taxon>
        <taxon>Pleosporineae</taxon>
        <taxon>Phaeosphaeriaceae</taxon>
        <taxon>Parastagonospora</taxon>
    </lineage>
</organism>
<protein>
    <submittedName>
        <fullName evidence="1">Uncharacterized protein</fullName>
    </submittedName>
</protein>
<reference evidence="2" key="1">
    <citation type="journal article" date="2021" name="BMC Genomics">
        <title>Chromosome-level genome assembly and manually-curated proteome of model necrotroph Parastagonospora nodorum Sn15 reveals a genome-wide trove of candidate effector homologs, and redundancy of virulence-related functions within an accessory chromosome.</title>
        <authorList>
            <person name="Bertazzoni S."/>
            <person name="Jones D.A.B."/>
            <person name="Phan H.T."/>
            <person name="Tan K.-C."/>
            <person name="Hane J.K."/>
        </authorList>
    </citation>
    <scope>NUCLEOTIDE SEQUENCE [LARGE SCALE GENOMIC DNA]</scope>
    <source>
        <strain evidence="2">SN15 / ATCC MYA-4574 / FGSC 10173)</strain>
    </source>
</reference>
<accession>A0A7U2FGD1</accession>
<feature type="non-terminal residue" evidence="1">
    <location>
        <position position="1"/>
    </location>
</feature>
<keyword evidence="2" id="KW-1185">Reference proteome</keyword>
<name>A0A7U2FGD1_PHANO</name>
<gene>
    <name evidence="1" type="ORF">JI435_107130</name>
</gene>
<dbReference type="VEuPathDB" id="FungiDB:JI435_107130"/>
<proteinExistence type="predicted"/>
<evidence type="ECO:0000313" key="2">
    <source>
        <dbReference type="Proteomes" id="UP000663193"/>
    </source>
</evidence>
<sequence length="103" mass="11311">DTKFPCSSRTDMSPQLQSIATFRDCIGSQIRKGETSCALLRVRDILASWSSNILSTTSDSSKAAGCTPKSFNFKRETLLSHNQVTVTSLETCDTIYPATHSFI</sequence>
<evidence type="ECO:0000313" key="1">
    <source>
        <dbReference type="EMBL" id="QRD04778.1"/>
    </source>
</evidence>
<dbReference type="EMBL" id="CP069039">
    <property type="protein sequence ID" value="QRD04778.1"/>
    <property type="molecule type" value="Genomic_DNA"/>
</dbReference>
<dbReference type="Proteomes" id="UP000663193">
    <property type="component" value="Chromosome 17"/>
</dbReference>